<feature type="region of interest" description="Disordered" evidence="1">
    <location>
        <begin position="16"/>
        <end position="43"/>
    </location>
</feature>
<evidence type="ECO:0000313" key="3">
    <source>
        <dbReference type="Proteomes" id="UP000823775"/>
    </source>
</evidence>
<proteinExistence type="predicted"/>
<feature type="compositionally biased region" description="Polar residues" evidence="1">
    <location>
        <begin position="31"/>
        <end position="43"/>
    </location>
</feature>
<dbReference type="EMBL" id="JACEIK010005345">
    <property type="protein sequence ID" value="MCE0481274.1"/>
    <property type="molecule type" value="Genomic_DNA"/>
</dbReference>
<accession>A0ABS8VN77</accession>
<organism evidence="2 3">
    <name type="scientific">Datura stramonium</name>
    <name type="common">Jimsonweed</name>
    <name type="synonym">Common thornapple</name>
    <dbReference type="NCBI Taxonomy" id="4076"/>
    <lineage>
        <taxon>Eukaryota</taxon>
        <taxon>Viridiplantae</taxon>
        <taxon>Streptophyta</taxon>
        <taxon>Embryophyta</taxon>
        <taxon>Tracheophyta</taxon>
        <taxon>Spermatophyta</taxon>
        <taxon>Magnoliopsida</taxon>
        <taxon>eudicotyledons</taxon>
        <taxon>Gunneridae</taxon>
        <taxon>Pentapetalae</taxon>
        <taxon>asterids</taxon>
        <taxon>lamiids</taxon>
        <taxon>Solanales</taxon>
        <taxon>Solanaceae</taxon>
        <taxon>Solanoideae</taxon>
        <taxon>Datureae</taxon>
        <taxon>Datura</taxon>
    </lineage>
</organism>
<feature type="region of interest" description="Disordered" evidence="1">
    <location>
        <begin position="100"/>
        <end position="125"/>
    </location>
</feature>
<evidence type="ECO:0000256" key="1">
    <source>
        <dbReference type="SAM" id="MobiDB-lite"/>
    </source>
</evidence>
<comment type="caution">
    <text evidence="2">The sequence shown here is derived from an EMBL/GenBank/DDBJ whole genome shotgun (WGS) entry which is preliminary data.</text>
</comment>
<evidence type="ECO:0000313" key="2">
    <source>
        <dbReference type="EMBL" id="MCE0481274.1"/>
    </source>
</evidence>
<protein>
    <submittedName>
        <fullName evidence="2">Uncharacterized protein</fullName>
    </submittedName>
</protein>
<keyword evidence="3" id="KW-1185">Reference proteome</keyword>
<gene>
    <name evidence="2" type="ORF">HAX54_038892</name>
</gene>
<sequence>MTTSLTLLPSLLTHNLRPPKKTLPKLESVPKSPSSTYSAPAQSNSVSAESDYTLATTSLFDSKSLEDLVPIVALKKWVRKRVLAYSQVVVSTSKTPYVLGPASRTRAHRNNQDGTPTIPNPPFTKSKVKSFSERKILKVKMVFPSSDPCLTTLWCKIEAQGWNPLFSDRNAFVAKIEMVEFFKNFSISKGCVTTRVGKVIVVFDSAKLGSLLGVSCEGFVTFQKNKWPDLPLPLNPLDIVHKFSGNPSRTSMSKVLKKSMSPYHRFLFAFVIKNLIPRQERMDVASYLDLTLMELCDREIPLIFLNCSLPISPRL</sequence>
<reference evidence="2 3" key="1">
    <citation type="journal article" date="2021" name="BMC Genomics">
        <title>Datura genome reveals duplications of psychoactive alkaloid biosynthetic genes and high mutation rate following tissue culture.</title>
        <authorList>
            <person name="Rajewski A."/>
            <person name="Carter-House D."/>
            <person name="Stajich J."/>
            <person name="Litt A."/>
        </authorList>
    </citation>
    <scope>NUCLEOTIDE SEQUENCE [LARGE SCALE GENOMIC DNA]</scope>
    <source>
        <strain evidence="2">AR-01</strain>
    </source>
</reference>
<name>A0ABS8VN77_DATST</name>
<dbReference type="Proteomes" id="UP000823775">
    <property type="component" value="Unassembled WGS sequence"/>
</dbReference>